<dbReference type="PANTHER" id="PTHR14343">
    <property type="entry name" value="VWFA DOMAIN-CONTAINING PROTEIN"/>
    <property type="match status" value="1"/>
</dbReference>
<reference evidence="2 3" key="1">
    <citation type="submission" date="2014-04" db="EMBL/GenBank/DDBJ databases">
        <title>Genome evolution of avian class.</title>
        <authorList>
            <person name="Zhang G."/>
            <person name="Li C."/>
        </authorList>
    </citation>
    <scope>NUCLEOTIDE SEQUENCE [LARGE SCALE GENOMIC DNA]</scope>
    <source>
        <strain evidence="2">BGI_N307</strain>
    </source>
</reference>
<organism evidence="2 3">
    <name type="scientific">Dryobates pubescens</name>
    <name type="common">Downy woodpecker</name>
    <name type="synonym">Picoides pubescens</name>
    <dbReference type="NCBI Taxonomy" id="118200"/>
    <lineage>
        <taxon>Eukaryota</taxon>
        <taxon>Metazoa</taxon>
        <taxon>Chordata</taxon>
        <taxon>Craniata</taxon>
        <taxon>Vertebrata</taxon>
        <taxon>Euteleostomi</taxon>
        <taxon>Archelosauria</taxon>
        <taxon>Archosauria</taxon>
        <taxon>Dinosauria</taxon>
        <taxon>Saurischia</taxon>
        <taxon>Theropoda</taxon>
        <taxon>Coelurosauria</taxon>
        <taxon>Aves</taxon>
        <taxon>Neognathae</taxon>
        <taxon>Neoaves</taxon>
        <taxon>Telluraves</taxon>
        <taxon>Coraciimorphae</taxon>
        <taxon>Piciformes</taxon>
        <taxon>Picidae</taxon>
        <taxon>Dryobates</taxon>
    </lineage>
</organism>
<protein>
    <submittedName>
        <fullName evidence="2">Uncharacterized protein C11orf16</fullName>
    </submittedName>
</protein>
<dbReference type="Pfam" id="PF15057">
    <property type="entry name" value="DUF4537"/>
    <property type="match status" value="1"/>
</dbReference>
<dbReference type="EMBL" id="KL216668">
    <property type="protein sequence ID" value="KFV70842.1"/>
    <property type="molecule type" value="Genomic_DNA"/>
</dbReference>
<evidence type="ECO:0000313" key="3">
    <source>
        <dbReference type="Proteomes" id="UP000053875"/>
    </source>
</evidence>
<dbReference type="PANTHER" id="PTHR14343:SF3">
    <property type="entry name" value="SIMILAR TO PREDICTED GENE ICRFP703B1614Q5.5"/>
    <property type="match status" value="1"/>
</dbReference>
<evidence type="ECO:0000259" key="1">
    <source>
        <dbReference type="Pfam" id="PF15057"/>
    </source>
</evidence>
<keyword evidence="3" id="KW-1185">Reference proteome</keyword>
<name>A0A093GV00_DRYPU</name>
<dbReference type="Proteomes" id="UP000053875">
    <property type="component" value="Unassembled WGS sequence"/>
</dbReference>
<feature type="domain" description="DUF4537" evidence="1">
    <location>
        <begin position="21"/>
        <end position="156"/>
    </location>
</feature>
<dbReference type="AlphaFoldDB" id="A0A093GV00"/>
<gene>
    <name evidence="2" type="ORF">N307_13500</name>
</gene>
<evidence type="ECO:0000313" key="2">
    <source>
        <dbReference type="EMBL" id="KFV70842.1"/>
    </source>
</evidence>
<feature type="non-terminal residue" evidence="2">
    <location>
        <position position="1"/>
    </location>
</feature>
<proteinExistence type="predicted"/>
<accession>A0A093GV00</accession>
<feature type="non-terminal residue" evidence="2">
    <location>
        <position position="330"/>
    </location>
</feature>
<sequence>GPAQKRLSTLGSSVGLGSNVPVLVRREQDGFYYRGRIKEEKESGRGMFLVEFAKPLVSRGRHPVCVQKTAKDDILEYVNRMKHSLLPGDKVLAPWEPDMARYGPGTILMGIETRDPLRASEDEDIMVQFWNGKRVKLPRGVALWIPPSLWERIVEMIHMPFTSRVKTREGLDTKSCIIPCSPKPAPIPVWAVHRLGKHCLPCSPCWPHFHCCCDGICCSLAYKRCIFCCHPHVDTWWALPSRSVVFQSETEETESSSKPSPCLLDPKDPKQEAIAAVAVSPHYSDSELDLEPFSTKSSVVDSAVNTSSGCLEKPSLKDSARHNWKYWKRS</sequence>
<dbReference type="InterPro" id="IPR032770">
    <property type="entry name" value="DUF4537"/>
</dbReference>